<name>A0A0P0VS21_ORYSJ</name>
<dbReference type="InParanoid" id="A0A0P0VS21"/>
<evidence type="ECO:0000313" key="1">
    <source>
        <dbReference type="EMBL" id="BAS81906.1"/>
    </source>
</evidence>
<dbReference type="AlphaFoldDB" id="A0A0P0VS21"/>
<dbReference type="Proteomes" id="UP000059680">
    <property type="component" value="Chromosome 3"/>
</dbReference>
<reference evidence="1 2" key="3">
    <citation type="journal article" date="2013" name="Rice">
        <title>Improvement of the Oryza sativa Nipponbare reference genome using next generation sequence and optical map data.</title>
        <authorList>
            <person name="Kawahara Y."/>
            <person name="de la Bastide M."/>
            <person name="Hamilton J.P."/>
            <person name="Kanamori H."/>
            <person name="McCombie W.R."/>
            <person name="Ouyang S."/>
            <person name="Schwartz D.C."/>
            <person name="Tanaka T."/>
            <person name="Wu J."/>
            <person name="Zhou S."/>
            <person name="Childs K.L."/>
            <person name="Davidson R.M."/>
            <person name="Lin H."/>
            <person name="Quesada-Ocampo L."/>
            <person name="Vaillancourt B."/>
            <person name="Sakai H."/>
            <person name="Lee S.S."/>
            <person name="Kim J."/>
            <person name="Numa H."/>
            <person name="Itoh T."/>
            <person name="Buell C.R."/>
            <person name="Matsumoto T."/>
        </authorList>
    </citation>
    <scope>NUCLEOTIDE SEQUENCE [LARGE SCALE GENOMIC DNA]</scope>
    <source>
        <strain evidence="2">cv. Nipponbare</strain>
    </source>
</reference>
<reference evidence="2" key="1">
    <citation type="journal article" date="2005" name="Nature">
        <title>The map-based sequence of the rice genome.</title>
        <authorList>
            <consortium name="International rice genome sequencing project (IRGSP)"/>
            <person name="Matsumoto T."/>
            <person name="Wu J."/>
            <person name="Kanamori H."/>
            <person name="Katayose Y."/>
            <person name="Fujisawa M."/>
            <person name="Namiki N."/>
            <person name="Mizuno H."/>
            <person name="Yamamoto K."/>
            <person name="Antonio B.A."/>
            <person name="Baba T."/>
            <person name="Sakata K."/>
            <person name="Nagamura Y."/>
            <person name="Aoki H."/>
            <person name="Arikawa K."/>
            <person name="Arita K."/>
            <person name="Bito T."/>
            <person name="Chiden Y."/>
            <person name="Fujitsuka N."/>
            <person name="Fukunaka R."/>
            <person name="Hamada M."/>
            <person name="Harada C."/>
            <person name="Hayashi A."/>
            <person name="Hijishita S."/>
            <person name="Honda M."/>
            <person name="Hosokawa S."/>
            <person name="Ichikawa Y."/>
            <person name="Idonuma A."/>
            <person name="Iijima M."/>
            <person name="Ikeda M."/>
            <person name="Ikeno M."/>
            <person name="Ito K."/>
            <person name="Ito S."/>
            <person name="Ito T."/>
            <person name="Ito Y."/>
            <person name="Ito Y."/>
            <person name="Iwabuchi A."/>
            <person name="Kamiya K."/>
            <person name="Karasawa W."/>
            <person name="Kurita K."/>
            <person name="Katagiri S."/>
            <person name="Kikuta A."/>
            <person name="Kobayashi H."/>
            <person name="Kobayashi N."/>
            <person name="Machita K."/>
            <person name="Maehara T."/>
            <person name="Masukawa M."/>
            <person name="Mizubayashi T."/>
            <person name="Mukai Y."/>
            <person name="Nagasaki H."/>
            <person name="Nagata Y."/>
            <person name="Naito S."/>
            <person name="Nakashima M."/>
            <person name="Nakama Y."/>
            <person name="Nakamichi Y."/>
            <person name="Nakamura M."/>
            <person name="Meguro A."/>
            <person name="Negishi M."/>
            <person name="Ohta I."/>
            <person name="Ohta T."/>
            <person name="Okamoto M."/>
            <person name="Ono N."/>
            <person name="Saji S."/>
            <person name="Sakaguchi M."/>
            <person name="Sakai K."/>
            <person name="Shibata M."/>
            <person name="Shimokawa T."/>
            <person name="Song J."/>
            <person name="Takazaki Y."/>
            <person name="Terasawa K."/>
            <person name="Tsugane M."/>
            <person name="Tsuji K."/>
            <person name="Ueda S."/>
            <person name="Waki K."/>
            <person name="Yamagata H."/>
            <person name="Yamamoto M."/>
            <person name="Yamamoto S."/>
            <person name="Yamane H."/>
            <person name="Yoshiki S."/>
            <person name="Yoshihara R."/>
            <person name="Yukawa K."/>
            <person name="Zhong H."/>
            <person name="Yano M."/>
            <person name="Yuan Q."/>
            <person name="Ouyang S."/>
            <person name="Liu J."/>
            <person name="Jones K.M."/>
            <person name="Gansberger K."/>
            <person name="Moffat K."/>
            <person name="Hill J."/>
            <person name="Bera J."/>
            <person name="Fadrosh D."/>
            <person name="Jin S."/>
            <person name="Johri S."/>
            <person name="Kim M."/>
            <person name="Overton L."/>
            <person name="Reardon M."/>
            <person name="Tsitrin T."/>
            <person name="Vuong H."/>
            <person name="Weaver B."/>
            <person name="Ciecko A."/>
            <person name="Tallon L."/>
            <person name="Jackson J."/>
            <person name="Pai G."/>
            <person name="Aken S.V."/>
            <person name="Utterback T."/>
            <person name="Reidmuller S."/>
            <person name="Feldblyum T."/>
            <person name="Hsiao J."/>
            <person name="Zismann V."/>
            <person name="Iobst S."/>
            <person name="de Vazeille A.R."/>
            <person name="Buell C.R."/>
            <person name="Ying K."/>
            <person name="Li Y."/>
            <person name="Lu T."/>
            <person name="Huang Y."/>
            <person name="Zhao Q."/>
            <person name="Feng Q."/>
            <person name="Zhang L."/>
            <person name="Zhu J."/>
            <person name="Weng Q."/>
            <person name="Mu J."/>
            <person name="Lu Y."/>
            <person name="Fan D."/>
            <person name="Liu Y."/>
            <person name="Guan J."/>
            <person name="Zhang Y."/>
            <person name="Yu S."/>
            <person name="Liu X."/>
            <person name="Zhang Y."/>
            <person name="Hong G."/>
            <person name="Han B."/>
            <person name="Choisne N."/>
            <person name="Demange N."/>
            <person name="Orjeda G."/>
            <person name="Samain S."/>
            <person name="Cattolico L."/>
            <person name="Pelletier E."/>
            <person name="Couloux A."/>
            <person name="Segurens B."/>
            <person name="Wincker P."/>
            <person name="D'Hont A."/>
            <person name="Scarpelli C."/>
            <person name="Weissenbach J."/>
            <person name="Salanoubat M."/>
            <person name="Quetier F."/>
            <person name="Yu Y."/>
            <person name="Kim H.R."/>
            <person name="Rambo T."/>
            <person name="Currie J."/>
            <person name="Collura K."/>
            <person name="Luo M."/>
            <person name="Yang T."/>
            <person name="Ammiraju J.S.S."/>
            <person name="Engler F."/>
            <person name="Soderlund C."/>
            <person name="Wing R.A."/>
            <person name="Palmer L.E."/>
            <person name="de la Bastide M."/>
            <person name="Spiegel L."/>
            <person name="Nascimento L."/>
            <person name="Zutavern T."/>
            <person name="O'Shaughnessy A."/>
            <person name="Dike S."/>
            <person name="Dedhia N."/>
            <person name="Preston R."/>
            <person name="Balija V."/>
            <person name="McCombie W.R."/>
            <person name="Chow T."/>
            <person name="Chen H."/>
            <person name="Chung M."/>
            <person name="Chen C."/>
            <person name="Shaw J."/>
            <person name="Wu H."/>
            <person name="Hsiao K."/>
            <person name="Chao Y."/>
            <person name="Chu M."/>
            <person name="Cheng C."/>
            <person name="Hour A."/>
            <person name="Lee P."/>
            <person name="Lin S."/>
            <person name="Lin Y."/>
            <person name="Liou J."/>
            <person name="Liu S."/>
            <person name="Hsing Y."/>
            <person name="Raghuvanshi S."/>
            <person name="Mohanty A."/>
            <person name="Bharti A.K."/>
            <person name="Gaur A."/>
            <person name="Gupta V."/>
            <person name="Kumar D."/>
            <person name="Ravi V."/>
            <person name="Vij S."/>
            <person name="Kapur A."/>
            <person name="Khurana P."/>
            <person name="Khurana P."/>
            <person name="Khurana J.P."/>
            <person name="Tyagi A.K."/>
            <person name="Gaikwad K."/>
            <person name="Singh A."/>
            <person name="Dalal V."/>
            <person name="Srivastava S."/>
            <person name="Dixit A."/>
            <person name="Pal A.K."/>
            <person name="Ghazi I.A."/>
            <person name="Yadav M."/>
            <person name="Pandit A."/>
            <person name="Bhargava A."/>
            <person name="Sureshbabu K."/>
            <person name="Batra K."/>
            <person name="Sharma T.R."/>
            <person name="Mohapatra T."/>
            <person name="Singh N.K."/>
            <person name="Messing J."/>
            <person name="Nelson A.B."/>
            <person name="Fuks G."/>
            <person name="Kavchok S."/>
            <person name="Keizer G."/>
            <person name="Linton E."/>
            <person name="Llaca V."/>
            <person name="Song R."/>
            <person name="Tanyolac B."/>
            <person name="Young S."/>
            <person name="Ho-Il K."/>
            <person name="Hahn J.H."/>
            <person name="Sangsakoo G."/>
            <person name="Vanavichit A."/>
            <person name="de Mattos Luiz.A.T."/>
            <person name="Zimmer P.D."/>
            <person name="Malone G."/>
            <person name="Dellagostin O."/>
            <person name="de Oliveira A.C."/>
            <person name="Bevan M."/>
            <person name="Bancroft I."/>
            <person name="Minx P."/>
            <person name="Cordum H."/>
            <person name="Wilson R."/>
            <person name="Cheng Z."/>
            <person name="Jin W."/>
            <person name="Jiang J."/>
            <person name="Leong S.A."/>
            <person name="Iwama H."/>
            <person name="Gojobori T."/>
            <person name="Itoh T."/>
            <person name="Niimura Y."/>
            <person name="Fujii Y."/>
            <person name="Habara T."/>
            <person name="Sakai H."/>
            <person name="Sato Y."/>
            <person name="Wilson G."/>
            <person name="Kumar K."/>
            <person name="McCouch S."/>
            <person name="Juretic N."/>
            <person name="Hoen D."/>
            <person name="Wright S."/>
            <person name="Bruskiewich R."/>
            <person name="Bureau T."/>
            <person name="Miyao A."/>
            <person name="Hirochika H."/>
            <person name="Nishikawa T."/>
            <person name="Kadowaki K."/>
            <person name="Sugiura M."/>
            <person name="Burr B."/>
            <person name="Sasaki T."/>
        </authorList>
    </citation>
    <scope>NUCLEOTIDE SEQUENCE [LARGE SCALE GENOMIC DNA]</scope>
    <source>
        <strain evidence="2">cv. Nipponbare</strain>
    </source>
</reference>
<reference evidence="1 2" key="2">
    <citation type="journal article" date="2013" name="Plant Cell Physiol.">
        <title>Rice Annotation Project Database (RAP-DB): an integrative and interactive database for rice genomics.</title>
        <authorList>
            <person name="Sakai H."/>
            <person name="Lee S.S."/>
            <person name="Tanaka T."/>
            <person name="Numa H."/>
            <person name="Kim J."/>
            <person name="Kawahara Y."/>
            <person name="Wakimoto H."/>
            <person name="Yang C.C."/>
            <person name="Iwamoto M."/>
            <person name="Abe T."/>
            <person name="Yamada Y."/>
            <person name="Muto A."/>
            <person name="Inokuchi H."/>
            <person name="Ikemura T."/>
            <person name="Matsumoto T."/>
            <person name="Sasaki T."/>
            <person name="Itoh T."/>
        </authorList>
    </citation>
    <scope>NUCLEOTIDE SEQUENCE [LARGE SCALE GENOMIC DNA]</scope>
    <source>
        <strain evidence="2">cv. Nipponbare</strain>
    </source>
</reference>
<organism evidence="1 2">
    <name type="scientific">Oryza sativa subsp. japonica</name>
    <name type="common">Rice</name>
    <dbReference type="NCBI Taxonomy" id="39947"/>
    <lineage>
        <taxon>Eukaryota</taxon>
        <taxon>Viridiplantae</taxon>
        <taxon>Streptophyta</taxon>
        <taxon>Embryophyta</taxon>
        <taxon>Tracheophyta</taxon>
        <taxon>Spermatophyta</taxon>
        <taxon>Magnoliopsida</taxon>
        <taxon>Liliopsida</taxon>
        <taxon>Poales</taxon>
        <taxon>Poaceae</taxon>
        <taxon>BOP clade</taxon>
        <taxon>Oryzoideae</taxon>
        <taxon>Oryzeae</taxon>
        <taxon>Oryzinae</taxon>
        <taxon>Oryza</taxon>
        <taxon>Oryza sativa</taxon>
    </lineage>
</organism>
<proteinExistence type="predicted"/>
<accession>A0A0P0VS21</accession>
<evidence type="ECO:0000313" key="2">
    <source>
        <dbReference type="Proteomes" id="UP000059680"/>
    </source>
</evidence>
<sequence length="79" mass="9273">MEFHLGNHQSVQTQAERRIPQTSRLFQCRAAKDKVQQQQAHKKQTFPIFRKIYLLILNCVSKWNDDLAPRKSHGSQPSK</sequence>
<dbReference type="Gramene" id="Os03t0109450-00">
    <property type="protein sequence ID" value="Os03t0109450-00"/>
    <property type="gene ID" value="Os03g0109450"/>
</dbReference>
<keyword evidence="2" id="KW-1185">Reference proteome</keyword>
<protein>
    <submittedName>
        <fullName evidence="1">Os03g0109450 protein</fullName>
    </submittedName>
</protein>
<dbReference type="EMBL" id="AP014959">
    <property type="protein sequence ID" value="BAS81906.1"/>
    <property type="molecule type" value="Genomic_DNA"/>
</dbReference>
<dbReference type="PaxDb" id="39947-A0A0P0VS21"/>
<gene>
    <name evidence="1" type="ordered locus">Os03g0109450</name>
    <name evidence="1" type="ORF">OSNPB_030109450</name>
</gene>